<dbReference type="OMA" id="HITRTIM"/>
<dbReference type="EMBL" id="CH672349">
    <property type="protein sequence ID" value="EEQ45363.1"/>
    <property type="molecule type" value="Genomic_DNA"/>
</dbReference>
<gene>
    <name evidence="5" type="ORF">CAWG_03685</name>
</gene>
<dbReference type="GO" id="GO:0005524">
    <property type="term" value="F:ATP binding"/>
    <property type="evidence" value="ECO:0007669"/>
    <property type="project" value="UniProtKB-KW"/>
</dbReference>
<feature type="compositionally biased region" description="Acidic residues" evidence="3">
    <location>
        <begin position="280"/>
        <end position="289"/>
    </location>
</feature>
<dbReference type="FunFam" id="3.40.50.410:FF:000222">
    <property type="entry name" value="Midasin"/>
    <property type="match status" value="1"/>
</dbReference>
<keyword evidence="2" id="KW-0067">ATP-binding</keyword>
<dbReference type="GO" id="GO:0005634">
    <property type="term" value="C:nucleus"/>
    <property type="evidence" value="ECO:0007669"/>
    <property type="project" value="TreeGrafter"/>
</dbReference>
<keyword evidence="1" id="KW-0547">Nucleotide-binding</keyword>
<feature type="compositionally biased region" description="Acidic residues" evidence="3">
    <location>
        <begin position="140"/>
        <end position="166"/>
    </location>
</feature>
<evidence type="ECO:0000313" key="5">
    <source>
        <dbReference type="EMBL" id="EEQ45363.1"/>
    </source>
</evidence>
<feature type="compositionally biased region" description="Basic and acidic residues" evidence="3">
    <location>
        <begin position="121"/>
        <end position="138"/>
    </location>
</feature>
<feature type="compositionally biased region" description="Acidic residues" evidence="3">
    <location>
        <begin position="14"/>
        <end position="32"/>
    </location>
</feature>
<feature type="compositionally biased region" description="Basic and acidic residues" evidence="3">
    <location>
        <begin position="341"/>
        <end position="353"/>
    </location>
</feature>
<evidence type="ECO:0000256" key="3">
    <source>
        <dbReference type="SAM" id="MobiDB-lite"/>
    </source>
</evidence>
<feature type="compositionally biased region" description="Acidic residues" evidence="3">
    <location>
        <begin position="87"/>
        <end position="120"/>
    </location>
</feature>
<feature type="compositionally biased region" description="Acidic residues" evidence="3">
    <location>
        <begin position="204"/>
        <end position="249"/>
    </location>
</feature>
<feature type="compositionally biased region" description="Basic and acidic residues" evidence="3">
    <location>
        <begin position="370"/>
        <end position="403"/>
    </location>
</feature>
<sequence length="857" mass="98003">MIMRKMIIKKNEDHSDDEEELDEEIDDIDDLDPNAVDEKMWDEEVKEDKKEKDSDKLPENSNNNDDEMEAMEDEENETKPKDKDNNDNQEGDDNEKEEQREENDGDDDEDDEKDVGEQEDDVKNNEDDNEKLEDHVPETETLDLPEDMNLDDEDEMKGEEEEEEEGQDKFDDNLDDDIEMKDDDEKSNDNGEEEDDDDHHQQDNEMDPTNEEEQLPEDEGGDVDDEFNGNNEINEDVMESDNEDDVVGEDNEKPLYENEEGGNDNDEDEEPTAEGVEGANDIDTEDVDMDSAVKQESGEKGEGADNQVMEENNDIGASGTATTMDQQQQQQQQKSEEEEDKSVQDDAREKANESLKQLGDSLKEFHRRRQEIMDVIKQEQPEEIKEENSAKNTKPDEFQHVDGENADFDTQALGAADKDQVQSIDEDKAIDDEEENANHQEDIEIKEEDEIKNEDEDEDEEDLESGEIKDENPDGDFEGEAKSAFMGERKITDNLDDDDDDMMISNELNDEEEKEHEMEDDASDDDLIPMELDEINNIPPIELEIARKLWKNSDLATQELASGLCEQLRLILEPTLATKLRGDYKTGKRLNMKRIIPYIASDFKKDKIWLRRTKPSKRQYQIMIAVDDSKSMSESKSTELAFHSIALVSKALSQLESGGLSIVRFGEDVKVVQSFNNKPFNNSQEMGAKIFQWFDFQQTKTDMKLLCNESLKIFQDAKANGSSSSSTTNNDLWQLQIILSDGVCEDHETILRMVRKAREEKIMMVFVIIDGITTTTTTATNSTSGTSGTTTGKHESIMDMQQVSYVTDNNTGGMVLKVDKYLDSFPFEFYVVVKNIQELPEMLALILRQYFSEISSI</sequence>
<organism evidence="5 6">
    <name type="scientific">Candida albicans (strain WO-1)</name>
    <name type="common">Yeast</name>
    <dbReference type="NCBI Taxonomy" id="294748"/>
    <lineage>
        <taxon>Eukaryota</taxon>
        <taxon>Fungi</taxon>
        <taxon>Dikarya</taxon>
        <taxon>Ascomycota</taxon>
        <taxon>Saccharomycotina</taxon>
        <taxon>Pichiomycetes</taxon>
        <taxon>Debaryomycetaceae</taxon>
        <taxon>Candida/Lodderomyces clade</taxon>
        <taxon>Candida</taxon>
    </lineage>
</organism>
<feature type="compositionally biased region" description="Basic and acidic residues" evidence="3">
    <location>
        <begin position="77"/>
        <end position="86"/>
    </location>
</feature>
<feature type="compositionally biased region" description="Basic and acidic residues" evidence="3">
    <location>
        <begin position="36"/>
        <end position="58"/>
    </location>
</feature>
<dbReference type="PANTHER" id="PTHR48103:SF2">
    <property type="entry name" value="MIDASIN"/>
    <property type="match status" value="1"/>
</dbReference>
<feature type="compositionally biased region" description="Acidic residues" evidence="3">
    <location>
        <begin position="64"/>
        <end position="76"/>
    </location>
</feature>
<dbReference type="Gene3D" id="3.40.50.410">
    <property type="entry name" value="von Willebrand factor, type A domain"/>
    <property type="match status" value="1"/>
</dbReference>
<dbReference type="AlphaFoldDB" id="C4YHY1"/>
<evidence type="ECO:0000313" key="6">
    <source>
        <dbReference type="Proteomes" id="UP000001429"/>
    </source>
</evidence>
<dbReference type="HOGENOM" id="CLU_004483_1_0_1"/>
<dbReference type="GO" id="GO:0000027">
    <property type="term" value="P:ribosomal large subunit assembly"/>
    <property type="evidence" value="ECO:0007669"/>
    <property type="project" value="TreeGrafter"/>
</dbReference>
<accession>C4YHY1</accession>
<name>C4YHY1_CANAW</name>
<feature type="compositionally biased region" description="Acidic residues" evidence="3">
    <location>
        <begin position="257"/>
        <end position="272"/>
    </location>
</feature>
<feature type="domain" description="VWFA" evidence="4">
    <location>
        <begin position="621"/>
        <end position="846"/>
    </location>
</feature>
<evidence type="ECO:0000259" key="4">
    <source>
        <dbReference type="PROSITE" id="PS50234"/>
    </source>
</evidence>
<evidence type="ECO:0000256" key="1">
    <source>
        <dbReference type="ARBA" id="ARBA00022741"/>
    </source>
</evidence>
<dbReference type="SUPFAM" id="SSF53300">
    <property type="entry name" value="vWA-like"/>
    <property type="match status" value="1"/>
</dbReference>
<dbReference type="GO" id="GO:0030687">
    <property type="term" value="C:preribosome, large subunit precursor"/>
    <property type="evidence" value="ECO:0007669"/>
    <property type="project" value="TreeGrafter"/>
</dbReference>
<dbReference type="InterPro" id="IPR002035">
    <property type="entry name" value="VWF_A"/>
</dbReference>
<feature type="compositionally biased region" description="Acidic residues" evidence="3">
    <location>
        <begin position="444"/>
        <end position="465"/>
    </location>
</feature>
<evidence type="ECO:0000256" key="2">
    <source>
        <dbReference type="ARBA" id="ARBA00022840"/>
    </source>
</evidence>
<feature type="compositionally biased region" description="Acidic residues" evidence="3">
    <location>
        <begin position="173"/>
        <end position="182"/>
    </location>
</feature>
<feature type="region of interest" description="Disordered" evidence="3">
    <location>
        <begin position="1"/>
        <end position="502"/>
    </location>
</feature>
<dbReference type="GO" id="GO:0000055">
    <property type="term" value="P:ribosomal large subunit export from nucleus"/>
    <property type="evidence" value="ECO:0007669"/>
    <property type="project" value="TreeGrafter"/>
</dbReference>
<reference evidence="5 6" key="1">
    <citation type="journal article" date="2009" name="Nature">
        <title>Evolution of pathogenicity and sexual reproduction in eight Candida genomes.</title>
        <authorList>
            <person name="Butler G."/>
            <person name="Rasmussen M.D."/>
            <person name="Lin M.F."/>
            <person name="Santos M.A."/>
            <person name="Sakthikumar S."/>
            <person name="Munro C.A."/>
            <person name="Rheinbay E."/>
            <person name="Grabherr M."/>
            <person name="Forche A."/>
            <person name="Reedy J.L."/>
            <person name="Agrafioti I."/>
            <person name="Arnaud M.B."/>
            <person name="Bates S."/>
            <person name="Brown A.J."/>
            <person name="Brunke S."/>
            <person name="Costanzo M.C."/>
            <person name="Fitzpatrick D.A."/>
            <person name="de Groot P.W."/>
            <person name="Harris D."/>
            <person name="Hoyer L.L."/>
            <person name="Hube B."/>
            <person name="Klis F.M."/>
            <person name="Kodira C."/>
            <person name="Lennard N."/>
            <person name="Logue M.E."/>
            <person name="Martin R."/>
            <person name="Neiman A.M."/>
            <person name="Nikolaou E."/>
            <person name="Quail M.A."/>
            <person name="Quinn J."/>
            <person name="Santos M.C."/>
            <person name="Schmitzberger F.F."/>
            <person name="Sherlock G."/>
            <person name="Shah P."/>
            <person name="Silverstein K.A."/>
            <person name="Skrzypek M.S."/>
            <person name="Soll D."/>
            <person name="Staggs R."/>
            <person name="Stansfield I."/>
            <person name="Stumpf M.P."/>
            <person name="Sudbery P.E."/>
            <person name="Srikantha T."/>
            <person name="Zeng Q."/>
            <person name="Berman J."/>
            <person name="Berriman M."/>
            <person name="Heitman J."/>
            <person name="Gow N.A."/>
            <person name="Lorenz M.C."/>
            <person name="Birren B.W."/>
            <person name="Kellis M."/>
            <person name="Cuomo C.A."/>
        </authorList>
    </citation>
    <scope>NUCLEOTIDE SEQUENCE [LARGE SCALE GENOMIC DNA]</scope>
    <source>
        <strain evidence="5 6">WO-1</strain>
    </source>
</reference>
<feature type="compositionally biased region" description="Basic and acidic residues" evidence="3">
    <location>
        <begin position="291"/>
        <end position="303"/>
    </location>
</feature>
<dbReference type="PROSITE" id="PS50234">
    <property type="entry name" value="VWFA"/>
    <property type="match status" value="1"/>
</dbReference>
<dbReference type="OrthoDB" id="5186at2759"/>
<protein>
    <recommendedName>
        <fullName evidence="4">VWFA domain-containing protein</fullName>
    </recommendedName>
</protein>
<proteinExistence type="predicted"/>
<dbReference type="PANTHER" id="PTHR48103">
    <property type="entry name" value="MIDASIN-RELATED"/>
    <property type="match status" value="1"/>
</dbReference>
<dbReference type="PaxDb" id="5476-C4YHY1"/>
<keyword evidence="6" id="KW-1185">Reference proteome</keyword>
<dbReference type="Proteomes" id="UP000001429">
    <property type="component" value="Chromosome 4"/>
</dbReference>
<dbReference type="InterPro" id="IPR036465">
    <property type="entry name" value="vWFA_dom_sf"/>
</dbReference>